<comment type="caution">
    <text evidence="2">The sequence shown here is derived from an EMBL/GenBank/DDBJ whole genome shotgun (WGS) entry which is preliminary data.</text>
</comment>
<organism evidence="2 3">
    <name type="scientific">Dissostichus eleginoides</name>
    <name type="common">Patagonian toothfish</name>
    <name type="synonym">Dissostichus amissus</name>
    <dbReference type="NCBI Taxonomy" id="100907"/>
    <lineage>
        <taxon>Eukaryota</taxon>
        <taxon>Metazoa</taxon>
        <taxon>Chordata</taxon>
        <taxon>Craniata</taxon>
        <taxon>Vertebrata</taxon>
        <taxon>Euteleostomi</taxon>
        <taxon>Actinopterygii</taxon>
        <taxon>Neopterygii</taxon>
        <taxon>Teleostei</taxon>
        <taxon>Neoteleostei</taxon>
        <taxon>Acanthomorphata</taxon>
        <taxon>Eupercaria</taxon>
        <taxon>Perciformes</taxon>
        <taxon>Notothenioidei</taxon>
        <taxon>Nototheniidae</taxon>
        <taxon>Dissostichus</taxon>
    </lineage>
</organism>
<dbReference type="AlphaFoldDB" id="A0AAD9C4Y3"/>
<keyword evidence="3" id="KW-1185">Reference proteome</keyword>
<name>A0AAD9C4Y3_DISEL</name>
<protein>
    <submittedName>
        <fullName evidence="2">Uncharacterized protein</fullName>
    </submittedName>
</protein>
<feature type="region of interest" description="Disordered" evidence="1">
    <location>
        <begin position="1"/>
        <end position="54"/>
    </location>
</feature>
<accession>A0AAD9C4Y3</accession>
<evidence type="ECO:0000313" key="2">
    <source>
        <dbReference type="EMBL" id="KAK1894504.1"/>
    </source>
</evidence>
<evidence type="ECO:0000313" key="3">
    <source>
        <dbReference type="Proteomes" id="UP001228049"/>
    </source>
</evidence>
<dbReference type="EMBL" id="JASDAP010000011">
    <property type="protein sequence ID" value="KAK1894504.1"/>
    <property type="molecule type" value="Genomic_DNA"/>
</dbReference>
<reference evidence="2" key="1">
    <citation type="submission" date="2023-04" db="EMBL/GenBank/DDBJ databases">
        <title>Chromosome-level genome of Chaenocephalus aceratus.</title>
        <authorList>
            <person name="Park H."/>
        </authorList>
    </citation>
    <scope>NUCLEOTIDE SEQUENCE</scope>
    <source>
        <strain evidence="2">DE</strain>
        <tissue evidence="2">Muscle</tissue>
    </source>
</reference>
<gene>
    <name evidence="2" type="ORF">KUDE01_019962</name>
</gene>
<sequence>MHTGGGEEHERMMEERKHTGGGEEHERMMEERKHTGGGEEHERMMEWEDDDSLEDLVDDGERTWYFPWR</sequence>
<evidence type="ECO:0000256" key="1">
    <source>
        <dbReference type="SAM" id="MobiDB-lite"/>
    </source>
</evidence>
<proteinExistence type="predicted"/>
<dbReference type="Proteomes" id="UP001228049">
    <property type="component" value="Unassembled WGS sequence"/>
</dbReference>
<feature type="compositionally biased region" description="Basic and acidic residues" evidence="1">
    <location>
        <begin position="1"/>
        <end position="46"/>
    </location>
</feature>